<gene>
    <name evidence="3" type="ORF">AB5J52_10560</name>
</gene>
<feature type="compositionally biased region" description="Low complexity" evidence="1">
    <location>
        <begin position="34"/>
        <end position="55"/>
    </location>
</feature>
<keyword evidence="2" id="KW-0732">Signal</keyword>
<feature type="region of interest" description="Disordered" evidence="1">
    <location>
        <begin position="34"/>
        <end position="82"/>
    </location>
</feature>
<reference evidence="3" key="1">
    <citation type="submission" date="2024-07" db="EMBL/GenBank/DDBJ databases">
        <authorList>
            <person name="Yu S.T."/>
        </authorList>
    </citation>
    <scope>NUCLEOTIDE SEQUENCE</scope>
    <source>
        <strain evidence="3">R39</strain>
    </source>
</reference>
<name>A0AB39QII3_9ACTN</name>
<protein>
    <recommendedName>
        <fullName evidence="4">Secreted protein</fullName>
    </recommendedName>
</protein>
<feature type="signal peptide" evidence="2">
    <location>
        <begin position="1"/>
        <end position="33"/>
    </location>
</feature>
<evidence type="ECO:0000256" key="1">
    <source>
        <dbReference type="SAM" id="MobiDB-lite"/>
    </source>
</evidence>
<feature type="compositionally biased region" description="Basic and acidic residues" evidence="1">
    <location>
        <begin position="72"/>
        <end position="82"/>
    </location>
</feature>
<feature type="chain" id="PRO_5044322573" description="Secreted protein" evidence="2">
    <location>
        <begin position="34"/>
        <end position="82"/>
    </location>
</feature>
<evidence type="ECO:0000313" key="3">
    <source>
        <dbReference type="EMBL" id="XDQ42655.1"/>
    </source>
</evidence>
<proteinExistence type="predicted"/>
<evidence type="ECO:0008006" key="4">
    <source>
        <dbReference type="Google" id="ProtNLM"/>
    </source>
</evidence>
<dbReference type="EMBL" id="CP163441">
    <property type="protein sequence ID" value="XDQ42655.1"/>
    <property type="molecule type" value="Genomic_DNA"/>
</dbReference>
<accession>A0AB39QII3</accession>
<dbReference type="RefSeq" id="WP_369221997.1">
    <property type="nucleotide sequence ID" value="NZ_CP163441.1"/>
</dbReference>
<sequence length="82" mass="8221">MAHPRSSRGEALAVPVVLPLTAPLGLLPTVASAAPSATRATPAADGDGDATCAGGKRANDFCGSMSSTRSARSSDHRPASRY</sequence>
<dbReference type="AlphaFoldDB" id="A0AB39QII3"/>
<organism evidence="3">
    <name type="scientific">Streptomyces sp. R39</name>
    <dbReference type="NCBI Taxonomy" id="3238631"/>
    <lineage>
        <taxon>Bacteria</taxon>
        <taxon>Bacillati</taxon>
        <taxon>Actinomycetota</taxon>
        <taxon>Actinomycetes</taxon>
        <taxon>Kitasatosporales</taxon>
        <taxon>Streptomycetaceae</taxon>
        <taxon>Streptomyces</taxon>
    </lineage>
</organism>
<evidence type="ECO:0000256" key="2">
    <source>
        <dbReference type="SAM" id="SignalP"/>
    </source>
</evidence>